<comment type="caution">
    <text evidence="1">The sequence shown here is derived from an EMBL/GenBank/DDBJ whole genome shotgun (WGS) entry which is preliminary data.</text>
</comment>
<name>A0A9P7UUF7_9AGAR</name>
<dbReference type="GeneID" id="66077667"/>
<reference evidence="1" key="1">
    <citation type="journal article" date="2021" name="Genome Biol. Evol.">
        <title>The assembled and annotated genome of the fairy-ring fungus Marasmius oreades.</title>
        <authorList>
            <person name="Hiltunen M."/>
            <person name="Ament-Velasquez S.L."/>
            <person name="Johannesson H."/>
        </authorList>
    </citation>
    <scope>NUCLEOTIDE SEQUENCE</scope>
    <source>
        <strain evidence="1">03SP1</strain>
    </source>
</reference>
<proteinExistence type="predicted"/>
<dbReference type="RefSeq" id="XP_043008694.1">
    <property type="nucleotide sequence ID" value="XM_043153410.1"/>
</dbReference>
<evidence type="ECO:0000313" key="2">
    <source>
        <dbReference type="Proteomes" id="UP001049176"/>
    </source>
</evidence>
<dbReference type="AlphaFoldDB" id="A0A9P7UUF7"/>
<evidence type="ECO:0000313" key="1">
    <source>
        <dbReference type="EMBL" id="KAG7092224.1"/>
    </source>
</evidence>
<dbReference type="Proteomes" id="UP001049176">
    <property type="component" value="Chromosome 5"/>
</dbReference>
<organism evidence="1 2">
    <name type="scientific">Marasmius oreades</name>
    <name type="common">fairy-ring Marasmius</name>
    <dbReference type="NCBI Taxonomy" id="181124"/>
    <lineage>
        <taxon>Eukaryota</taxon>
        <taxon>Fungi</taxon>
        <taxon>Dikarya</taxon>
        <taxon>Basidiomycota</taxon>
        <taxon>Agaricomycotina</taxon>
        <taxon>Agaricomycetes</taxon>
        <taxon>Agaricomycetidae</taxon>
        <taxon>Agaricales</taxon>
        <taxon>Marasmiineae</taxon>
        <taxon>Marasmiaceae</taxon>
        <taxon>Marasmius</taxon>
    </lineage>
</organism>
<dbReference type="OrthoDB" id="2679643at2759"/>
<gene>
    <name evidence="1" type="ORF">E1B28_008591</name>
</gene>
<sequence length="156" mass="17125">MLSPERIIASLEGVEDARIVSIAFFALSVYEIYKGQILLVRQVDDLSNPILYQPICSHYDHDVRILRARASQSIGKIASEVDSVPCTISKSVYNCVVVASPSKSQCSSTFLPLESFRQCLSTGYGTFSEIVNAFNGPQWARSPALSFSPSSLRLLS</sequence>
<protein>
    <submittedName>
        <fullName evidence="1">Uncharacterized protein</fullName>
    </submittedName>
</protein>
<accession>A0A9P7UUF7</accession>
<dbReference type="KEGG" id="more:E1B28_008591"/>
<keyword evidence="2" id="KW-1185">Reference proteome</keyword>
<dbReference type="EMBL" id="CM032185">
    <property type="protein sequence ID" value="KAG7092224.1"/>
    <property type="molecule type" value="Genomic_DNA"/>
</dbReference>